<evidence type="ECO:0000259" key="3">
    <source>
        <dbReference type="PROSITE" id="PS51462"/>
    </source>
</evidence>
<protein>
    <submittedName>
        <fullName evidence="4">8-oxo-dGTP pyrophosphatase MutT (NUDIX family)</fullName>
    </submittedName>
</protein>
<evidence type="ECO:0000313" key="4">
    <source>
        <dbReference type="EMBL" id="MDQ0391523.1"/>
    </source>
</evidence>
<keyword evidence="2" id="KW-0378">Hydrolase</keyword>
<comment type="caution">
    <text evidence="4">The sequence shown here is derived from an EMBL/GenBank/DDBJ whole genome shotgun (WGS) entry which is preliminary data.</text>
</comment>
<organism evidence="4 5">
    <name type="scientific">Labrys monachus</name>
    <dbReference type="NCBI Taxonomy" id="217067"/>
    <lineage>
        <taxon>Bacteria</taxon>
        <taxon>Pseudomonadati</taxon>
        <taxon>Pseudomonadota</taxon>
        <taxon>Alphaproteobacteria</taxon>
        <taxon>Hyphomicrobiales</taxon>
        <taxon>Xanthobacteraceae</taxon>
        <taxon>Labrys</taxon>
    </lineage>
</organism>
<dbReference type="Pfam" id="PF00293">
    <property type="entry name" value="NUDIX"/>
    <property type="match status" value="1"/>
</dbReference>
<reference evidence="4 5" key="1">
    <citation type="submission" date="2023-07" db="EMBL/GenBank/DDBJ databases">
        <title>Genomic Encyclopedia of Type Strains, Phase IV (KMG-IV): sequencing the most valuable type-strain genomes for metagenomic binning, comparative biology and taxonomic classification.</title>
        <authorList>
            <person name="Goeker M."/>
        </authorList>
    </citation>
    <scope>NUCLEOTIDE SEQUENCE [LARGE SCALE GENOMIC DNA]</scope>
    <source>
        <strain evidence="4 5">DSM 5896</strain>
    </source>
</reference>
<dbReference type="InterPro" id="IPR015797">
    <property type="entry name" value="NUDIX_hydrolase-like_dom_sf"/>
</dbReference>
<dbReference type="PROSITE" id="PS51462">
    <property type="entry name" value="NUDIX"/>
    <property type="match status" value="1"/>
</dbReference>
<dbReference type="PROSITE" id="PS00893">
    <property type="entry name" value="NUDIX_BOX"/>
    <property type="match status" value="1"/>
</dbReference>
<dbReference type="PANTHER" id="PTHR43046:SF2">
    <property type="entry name" value="8-OXO-DGTP DIPHOSPHATASE-RELATED"/>
    <property type="match status" value="1"/>
</dbReference>
<dbReference type="Gene3D" id="3.90.79.10">
    <property type="entry name" value="Nucleoside Triphosphate Pyrophosphohydrolase"/>
    <property type="match status" value="1"/>
</dbReference>
<dbReference type="RefSeq" id="WP_307423980.1">
    <property type="nucleotide sequence ID" value="NZ_JAUSVK010000001.1"/>
</dbReference>
<dbReference type="EMBL" id="JAUSVK010000001">
    <property type="protein sequence ID" value="MDQ0391523.1"/>
    <property type="molecule type" value="Genomic_DNA"/>
</dbReference>
<sequence>MTDDAISIVAAVILDESRHVLLVRKRGTRAFIQPGGKIEPSEAPLEALRREIAEELGSGCEFQAAIFLGRYRAPAANEAGRWVDALLYEVALHGPVAIAAEIEELAWVDAGGPGPIELAPLTRDIVLPLVASGRT</sequence>
<keyword evidence="5" id="KW-1185">Reference proteome</keyword>
<feature type="domain" description="Nudix hydrolase" evidence="3">
    <location>
        <begin position="1"/>
        <end position="131"/>
    </location>
</feature>
<dbReference type="CDD" id="cd04690">
    <property type="entry name" value="NUDIX_Hydrolase"/>
    <property type="match status" value="1"/>
</dbReference>
<comment type="cofactor">
    <cofactor evidence="1">
        <name>Mg(2+)</name>
        <dbReference type="ChEBI" id="CHEBI:18420"/>
    </cofactor>
</comment>
<dbReference type="Proteomes" id="UP001237448">
    <property type="component" value="Unassembled WGS sequence"/>
</dbReference>
<dbReference type="InterPro" id="IPR020084">
    <property type="entry name" value="NUDIX_hydrolase_CS"/>
</dbReference>
<evidence type="ECO:0000256" key="1">
    <source>
        <dbReference type="ARBA" id="ARBA00001946"/>
    </source>
</evidence>
<proteinExistence type="predicted"/>
<evidence type="ECO:0000313" key="5">
    <source>
        <dbReference type="Proteomes" id="UP001237448"/>
    </source>
</evidence>
<name>A0ABU0FA83_9HYPH</name>
<accession>A0ABU0FA83</accession>
<dbReference type="InterPro" id="IPR000086">
    <property type="entry name" value="NUDIX_hydrolase_dom"/>
</dbReference>
<dbReference type="PANTHER" id="PTHR43046">
    <property type="entry name" value="GDP-MANNOSE MANNOSYL HYDROLASE"/>
    <property type="match status" value="1"/>
</dbReference>
<dbReference type="SUPFAM" id="SSF55811">
    <property type="entry name" value="Nudix"/>
    <property type="match status" value="1"/>
</dbReference>
<evidence type="ECO:0000256" key="2">
    <source>
        <dbReference type="ARBA" id="ARBA00022801"/>
    </source>
</evidence>
<gene>
    <name evidence="4" type="ORF">J3R73_001315</name>
</gene>